<dbReference type="Proteomes" id="UP000030905">
    <property type="component" value="Chromosome"/>
</dbReference>
<reference evidence="2 4" key="3">
    <citation type="journal article" name="Genome Announc.">
        <title>Improved Draft Genome Sequence of Clostridium pasteurianum Strain ATCC 6013 (DSM 525) Using a Hybrid Next-Generation Sequencing Approach.</title>
        <authorList>
            <person name="Pyne M.E."/>
            <person name="Utturkar S."/>
            <person name="Brown S.D."/>
            <person name="Moo-Young M."/>
            <person name="Chung D.A."/>
            <person name="Chou C.P."/>
        </authorList>
    </citation>
    <scope>NUCLEOTIDE SEQUENCE [LARGE SCALE GENOMIC DNA]</scope>
    <source>
        <strain evidence="2 4">ATCC 6013</strain>
    </source>
</reference>
<evidence type="ECO:0000313" key="1">
    <source>
        <dbReference type="EMBL" id="AJA53225.1"/>
    </source>
</evidence>
<dbReference type="RefSeq" id="WP_003446623.1">
    <property type="nucleotide sequence ID" value="NZ_ANZB01000012.1"/>
</dbReference>
<dbReference type="Pfam" id="PF19420">
    <property type="entry name" value="DDAH_eukar"/>
    <property type="match status" value="1"/>
</dbReference>
<dbReference type="KEGG" id="cpae:CPAST_c31710"/>
<dbReference type="Proteomes" id="UP000028042">
    <property type="component" value="Unassembled WGS sequence"/>
</dbReference>
<dbReference type="Gene3D" id="3.75.10.10">
    <property type="entry name" value="L-arginine/glycine Amidinotransferase, Chain A"/>
    <property type="match status" value="1"/>
</dbReference>
<dbReference type="GO" id="GO:0016740">
    <property type="term" value="F:transferase activity"/>
    <property type="evidence" value="ECO:0007669"/>
    <property type="project" value="UniProtKB-KW"/>
</dbReference>
<reference evidence="1 5" key="1">
    <citation type="journal article" date="2015" name="Genome Announc.">
        <title>Complete Genome Sequence of the Nitrogen-Fixing and Solvent-Producing Clostridium pasteurianum DSM 525.</title>
        <authorList>
            <person name="Poehlein A."/>
            <person name="Grosse-Honebrink A."/>
            <person name="Zhang Y."/>
            <person name="Minton N.P."/>
            <person name="Daniel R."/>
        </authorList>
    </citation>
    <scope>NUCLEOTIDE SEQUENCE [LARGE SCALE GENOMIC DNA]</scope>
    <source>
        <strain evidence="1">DSM 525</strain>
        <strain evidence="5">DSM 525 / ATCC 6013</strain>
    </source>
</reference>
<evidence type="ECO:0000313" key="3">
    <source>
        <dbReference type="EMBL" id="KRU14749.1"/>
    </source>
</evidence>
<proteinExistence type="predicted"/>
<dbReference type="EMBL" id="JPGY02000001">
    <property type="protein sequence ID" value="KRU10767.1"/>
    <property type="molecule type" value="Genomic_DNA"/>
</dbReference>
<evidence type="ECO:0000313" key="2">
    <source>
        <dbReference type="EMBL" id="KRU10767.1"/>
    </source>
</evidence>
<sequence length="283" mass="32186">MNKFFVKNSTGILKKVLLCSPDYMKLQPINVIAEKWIKENNGLNIEKCIKEHKDLIKAYEENGVEVVLMEPEENLTNEVFARDFGACIREGYILGNFKKPIRYGETEAYKKKMKELGVPCVAKVSKGYFEGGDFWFLDDNTLAIGVIARTDETAIGEIRDQIGKFGYNIIPIKCAEENLHLDMCFNIVDEKIAVACKSALPDHFLRILEEKEFELIDIPQEGVFEHHCNLQALGNRRVISLKSNTKVNKKLKDCGIKVIELELEEILKSGGGPHCMTFPLKRI</sequence>
<dbReference type="PATRIC" id="fig|1262449.3.peg.3056"/>
<dbReference type="EMBL" id="JPGY02000001">
    <property type="protein sequence ID" value="KRU14749.1"/>
    <property type="molecule type" value="Genomic_DNA"/>
</dbReference>
<dbReference type="KEGG" id="cpat:CLPA_c31710"/>
<dbReference type="EMBL" id="CP009268">
    <property type="protein sequence ID" value="AJA53225.1"/>
    <property type="molecule type" value="Genomic_DNA"/>
</dbReference>
<protein>
    <submittedName>
        <fullName evidence="2">Amidinotransferase</fullName>
    </submittedName>
</protein>
<dbReference type="SUPFAM" id="SSF55909">
    <property type="entry name" value="Pentein"/>
    <property type="match status" value="1"/>
</dbReference>
<organism evidence="1 5">
    <name type="scientific">Clostridium pasteurianum DSM 525 = ATCC 6013</name>
    <dbReference type="NCBI Taxonomy" id="1262449"/>
    <lineage>
        <taxon>Bacteria</taxon>
        <taxon>Bacillati</taxon>
        <taxon>Bacillota</taxon>
        <taxon>Clostridia</taxon>
        <taxon>Eubacteriales</taxon>
        <taxon>Clostridiaceae</taxon>
        <taxon>Clostridium</taxon>
    </lineage>
</organism>
<dbReference type="AlphaFoldDB" id="A0A0H3J7R5"/>
<dbReference type="GO" id="GO:0016990">
    <property type="term" value="F:arginine deiminase activity"/>
    <property type="evidence" value="ECO:0007669"/>
    <property type="project" value="TreeGrafter"/>
</dbReference>
<keyword evidence="2" id="KW-0808">Transferase</keyword>
<dbReference type="GO" id="GO:0019546">
    <property type="term" value="P:L-arginine deiminase pathway"/>
    <property type="evidence" value="ECO:0007669"/>
    <property type="project" value="TreeGrafter"/>
</dbReference>
<gene>
    <name evidence="1" type="ORF">CLPA_c31710</name>
    <name evidence="2" type="ORF">CP6013_00014</name>
    <name evidence="3" type="ORF">CP6013_04008</name>
</gene>
<evidence type="ECO:0000313" key="5">
    <source>
        <dbReference type="Proteomes" id="UP000030905"/>
    </source>
</evidence>
<accession>A0A0H3J7R5</accession>
<dbReference type="PANTHER" id="PTHR47271:SF2">
    <property type="entry name" value="ARGININE DEIMINASE"/>
    <property type="match status" value="1"/>
</dbReference>
<dbReference type="PANTHER" id="PTHR47271">
    <property type="entry name" value="ARGININE DEIMINASE"/>
    <property type="match status" value="1"/>
</dbReference>
<name>A0A0H3J7R5_CLOPA</name>
<evidence type="ECO:0000313" key="4">
    <source>
        <dbReference type="Proteomes" id="UP000028042"/>
    </source>
</evidence>
<keyword evidence="5" id="KW-1185">Reference proteome</keyword>
<dbReference type="GeneID" id="93075279"/>
<dbReference type="eggNOG" id="COG1834">
    <property type="taxonomic scope" value="Bacteria"/>
</dbReference>
<reference evidence="2" key="2">
    <citation type="submission" date="2015-10" db="EMBL/GenBank/DDBJ databases">
        <title>Improved Draft Genome Sequence of Clostridium pasteurianum Strain ATCC 6013 (DSM 525) Using a Hybrid Next-Generation Sequencing Approach.</title>
        <authorList>
            <person name="Pyne M.E."/>
            <person name="Utturkar S.M."/>
            <person name="Brown S.D."/>
            <person name="Moo-Young M."/>
            <person name="Chung D.A."/>
            <person name="Chou P.C."/>
        </authorList>
    </citation>
    <scope>NUCLEOTIDE SEQUENCE</scope>
    <source>
        <strain evidence="2">ATCC 6013</strain>
    </source>
</reference>